<sequence length="207" mass="22695">NHLRRDTAPRSRRDRARARRTRAPFVPPPGRPARWAEGARPGENAPRPLVRAPGGNWRGRRRRSAGGPEVGGGKLCTARSAPPHPRLGPAGAGWASRARWLEPGRRRRRPEAAAPPPPRRGAGGDRSERPRPPMRLLAGWLCLSLASVWLARRMWTLRSPLTRSLYVNMTSGPGGPAAAAGGRKENHQVARKRLNVCVFTRSISETA</sequence>
<evidence type="ECO:0000313" key="3">
    <source>
        <dbReference type="Proteomes" id="UP000002281"/>
    </source>
</evidence>
<proteinExistence type="predicted"/>
<reference evidence="2" key="3">
    <citation type="submission" date="2025-09" db="UniProtKB">
        <authorList>
            <consortium name="Ensembl"/>
        </authorList>
    </citation>
    <scope>IDENTIFICATION</scope>
    <source>
        <strain evidence="2">Thoroughbred</strain>
    </source>
</reference>
<evidence type="ECO:0000256" key="1">
    <source>
        <dbReference type="SAM" id="MobiDB-lite"/>
    </source>
</evidence>
<feature type="compositionally biased region" description="Basic and acidic residues" evidence="1">
    <location>
        <begin position="1"/>
        <end position="11"/>
    </location>
</feature>
<dbReference type="Ensembl" id="ENSECAT00000102557.1">
    <property type="protein sequence ID" value="ENSECAP00000060685.1"/>
    <property type="gene ID" value="ENSECAG00000018034.3"/>
</dbReference>
<dbReference type="Proteomes" id="UP000002281">
    <property type="component" value="Chromosome 13"/>
</dbReference>
<organism evidence="2 3">
    <name type="scientific">Equus caballus</name>
    <name type="common">Horse</name>
    <dbReference type="NCBI Taxonomy" id="9796"/>
    <lineage>
        <taxon>Eukaryota</taxon>
        <taxon>Metazoa</taxon>
        <taxon>Chordata</taxon>
        <taxon>Craniata</taxon>
        <taxon>Vertebrata</taxon>
        <taxon>Euteleostomi</taxon>
        <taxon>Mammalia</taxon>
        <taxon>Eutheria</taxon>
        <taxon>Laurasiatheria</taxon>
        <taxon>Perissodactyla</taxon>
        <taxon>Equidae</taxon>
        <taxon>Equus</taxon>
    </lineage>
</organism>
<reference evidence="2" key="2">
    <citation type="submission" date="2025-08" db="UniProtKB">
        <authorList>
            <consortium name="Ensembl"/>
        </authorList>
    </citation>
    <scope>IDENTIFICATION</scope>
    <source>
        <strain evidence="2">Thoroughbred</strain>
    </source>
</reference>
<dbReference type="AlphaFoldDB" id="A0A9L0RFW0"/>
<feature type="compositionally biased region" description="Basic residues" evidence="1">
    <location>
        <begin position="12"/>
        <end position="22"/>
    </location>
</feature>
<keyword evidence="3" id="KW-1185">Reference proteome</keyword>
<feature type="compositionally biased region" description="Basic and acidic residues" evidence="1">
    <location>
        <begin position="122"/>
        <end position="131"/>
    </location>
</feature>
<accession>A0A9L0RFW0</accession>
<gene>
    <name evidence="2" type="primary">METTL9</name>
</gene>
<dbReference type="GeneTree" id="ENSGT00390000013648"/>
<protein>
    <submittedName>
        <fullName evidence="2">Methyltransferase 9, His-X-His N1(pi)-histidine</fullName>
    </submittedName>
</protein>
<reference evidence="2 3" key="1">
    <citation type="journal article" date="2009" name="Science">
        <title>Genome sequence, comparative analysis, and population genetics of the domestic horse.</title>
        <authorList>
            <consortium name="Broad Institute Genome Sequencing Platform"/>
            <consortium name="Broad Institute Whole Genome Assembly Team"/>
            <person name="Wade C.M."/>
            <person name="Giulotto E."/>
            <person name="Sigurdsson S."/>
            <person name="Zoli M."/>
            <person name="Gnerre S."/>
            <person name="Imsland F."/>
            <person name="Lear T.L."/>
            <person name="Adelson D.L."/>
            <person name="Bailey E."/>
            <person name="Bellone R.R."/>
            <person name="Bloecker H."/>
            <person name="Distl O."/>
            <person name="Edgar R.C."/>
            <person name="Garber M."/>
            <person name="Leeb T."/>
            <person name="Mauceli E."/>
            <person name="MacLeod J.N."/>
            <person name="Penedo M.C.T."/>
            <person name="Raison J.M."/>
            <person name="Sharpe T."/>
            <person name="Vogel J."/>
            <person name="Andersson L."/>
            <person name="Antczak D.F."/>
            <person name="Biagi T."/>
            <person name="Binns M.M."/>
            <person name="Chowdhary B.P."/>
            <person name="Coleman S.J."/>
            <person name="Della Valle G."/>
            <person name="Fryc S."/>
            <person name="Guerin G."/>
            <person name="Hasegawa T."/>
            <person name="Hill E.W."/>
            <person name="Jurka J."/>
            <person name="Kiialainen A."/>
            <person name="Lindgren G."/>
            <person name="Liu J."/>
            <person name="Magnani E."/>
            <person name="Mickelson J.R."/>
            <person name="Murray J."/>
            <person name="Nergadze S.G."/>
            <person name="Onofrio R."/>
            <person name="Pedroni S."/>
            <person name="Piras M.F."/>
            <person name="Raudsepp T."/>
            <person name="Rocchi M."/>
            <person name="Roeed K.H."/>
            <person name="Ryder O.A."/>
            <person name="Searle S."/>
            <person name="Skow L."/>
            <person name="Swinburne J.E."/>
            <person name="Syvaenen A.C."/>
            <person name="Tozaki T."/>
            <person name="Valberg S.J."/>
            <person name="Vaudin M."/>
            <person name="White J.R."/>
            <person name="Zody M.C."/>
            <person name="Lander E.S."/>
            <person name="Lindblad-Toh K."/>
        </authorList>
    </citation>
    <scope>NUCLEOTIDE SEQUENCE [LARGE SCALE GENOMIC DNA]</scope>
    <source>
        <strain evidence="2 3">Thoroughbred</strain>
    </source>
</reference>
<evidence type="ECO:0000313" key="2">
    <source>
        <dbReference type="Ensembl" id="ENSECAP00000060685.1"/>
    </source>
</evidence>
<feature type="region of interest" description="Disordered" evidence="1">
    <location>
        <begin position="1"/>
        <end position="131"/>
    </location>
</feature>
<name>A0A9L0RFW0_HORSE</name>